<dbReference type="InterPro" id="IPR011004">
    <property type="entry name" value="Trimer_LpxA-like_sf"/>
</dbReference>
<protein>
    <submittedName>
        <fullName evidence="1">Gamma carbonic anhydrase family protein</fullName>
    </submittedName>
</protein>
<name>A0A8E7AZR1_9EURY</name>
<dbReference type="KEGG" id="mrtj:KHC33_10340"/>
<dbReference type="GeneID" id="65097586"/>
<organism evidence="1 2">
    <name type="scientific">Methanospirillum purgamenti</name>
    <dbReference type="NCBI Taxonomy" id="2834276"/>
    <lineage>
        <taxon>Archaea</taxon>
        <taxon>Methanobacteriati</taxon>
        <taxon>Methanobacteriota</taxon>
        <taxon>Stenosarchaea group</taxon>
        <taxon>Methanomicrobia</taxon>
        <taxon>Methanomicrobiales</taxon>
        <taxon>Methanospirillaceae</taxon>
        <taxon>Methanospirillum</taxon>
    </lineage>
</organism>
<dbReference type="Pfam" id="PF00132">
    <property type="entry name" value="Hexapep"/>
    <property type="match status" value="1"/>
</dbReference>
<accession>A0A8E7AZR1</accession>
<dbReference type="AlphaFoldDB" id="A0A8E7AZR1"/>
<sequence length="163" mass="17029">MQIHQNIPKAAFIAPNATIIGDVEAGSEVNVWYGAVIRADKDQITIGERSNIQDNCVVHTSKGHPVRIGDDVSVGHGAILHGCTIGNTVLVGMGAIVLNGAEIGDNTIIGAGAVVTERKVVPPGSLVLGMPGKVIRTISDEEITGIKTNASEYVKLARVHAHE</sequence>
<evidence type="ECO:0000313" key="1">
    <source>
        <dbReference type="EMBL" id="QVV87752.1"/>
    </source>
</evidence>
<dbReference type="Gene3D" id="2.160.10.10">
    <property type="entry name" value="Hexapeptide repeat proteins"/>
    <property type="match status" value="1"/>
</dbReference>
<proteinExistence type="predicted"/>
<dbReference type="EMBL" id="CP075546">
    <property type="protein sequence ID" value="QVV87752.1"/>
    <property type="molecule type" value="Genomic_DNA"/>
</dbReference>
<gene>
    <name evidence="1" type="ORF">KHC33_10340</name>
</gene>
<evidence type="ECO:0000313" key="2">
    <source>
        <dbReference type="Proteomes" id="UP000680656"/>
    </source>
</evidence>
<dbReference type="PANTHER" id="PTHR13061:SF29">
    <property type="entry name" value="GAMMA CARBONIC ANHYDRASE-LIKE 1, MITOCHONDRIAL-RELATED"/>
    <property type="match status" value="1"/>
</dbReference>
<dbReference type="Proteomes" id="UP000680656">
    <property type="component" value="Chromosome"/>
</dbReference>
<dbReference type="CDD" id="cd04645">
    <property type="entry name" value="LbH_gamma_CA_like"/>
    <property type="match status" value="1"/>
</dbReference>
<reference evidence="1 2" key="1">
    <citation type="submission" date="2021-05" db="EMBL/GenBank/DDBJ databases">
        <title>A novel Methanospirillum isolate from a pyrite-forming mixed culture.</title>
        <authorList>
            <person name="Bunk B."/>
            <person name="Sproer C."/>
            <person name="Spring S."/>
            <person name="Pester M."/>
        </authorList>
    </citation>
    <scope>NUCLEOTIDE SEQUENCE [LARGE SCALE GENOMIC DNA]</scope>
    <source>
        <strain evidence="1 2">J.3.6.1-F.2.7.3</strain>
    </source>
</reference>
<dbReference type="SUPFAM" id="SSF51161">
    <property type="entry name" value="Trimeric LpxA-like enzymes"/>
    <property type="match status" value="1"/>
</dbReference>
<dbReference type="RefSeq" id="WP_214418572.1">
    <property type="nucleotide sequence ID" value="NZ_CP075546.1"/>
</dbReference>
<dbReference type="InterPro" id="IPR001451">
    <property type="entry name" value="Hexapep"/>
</dbReference>
<dbReference type="InterPro" id="IPR050484">
    <property type="entry name" value="Transf_Hexapept/Carb_Anhydrase"/>
</dbReference>
<keyword evidence="2" id="KW-1185">Reference proteome</keyword>
<dbReference type="InterPro" id="IPR047324">
    <property type="entry name" value="LbH_gamma_CA-like"/>
</dbReference>
<dbReference type="PANTHER" id="PTHR13061">
    <property type="entry name" value="DYNACTIN SUBUNIT P25"/>
    <property type="match status" value="1"/>
</dbReference>